<name>A0ABX7YNL9_9STRE</name>
<evidence type="ECO:0000256" key="1">
    <source>
        <dbReference type="SAM" id="Phobius"/>
    </source>
</evidence>
<feature type="transmembrane region" description="Helical" evidence="1">
    <location>
        <begin position="12"/>
        <end position="36"/>
    </location>
</feature>
<reference evidence="2 3" key="1">
    <citation type="submission" date="2021-04" db="EMBL/GenBank/DDBJ databases">
        <title>Complete genome sequence of a novel Streptococcus species.</title>
        <authorList>
            <person name="Teng J.L.L."/>
        </authorList>
    </citation>
    <scope>NUCLEOTIDE SEQUENCE [LARGE SCALE GENOMIC DNA]</scope>
    <source>
        <strain evidence="2 3">HKU75</strain>
    </source>
</reference>
<keyword evidence="3" id="KW-1185">Reference proteome</keyword>
<keyword evidence="1" id="KW-1133">Transmembrane helix</keyword>
<organism evidence="2 3">
    <name type="scientific">Streptococcus oriscaviae</name>
    <dbReference type="NCBI Taxonomy" id="2781599"/>
    <lineage>
        <taxon>Bacteria</taxon>
        <taxon>Bacillati</taxon>
        <taxon>Bacillota</taxon>
        <taxon>Bacilli</taxon>
        <taxon>Lactobacillales</taxon>
        <taxon>Streptococcaceae</taxon>
        <taxon>Streptococcus</taxon>
    </lineage>
</organism>
<evidence type="ECO:0000313" key="2">
    <source>
        <dbReference type="EMBL" id="QUE55280.1"/>
    </source>
</evidence>
<accession>A0ABX7YNL9</accession>
<dbReference type="RefSeq" id="WP_212572931.1">
    <property type="nucleotide sequence ID" value="NZ_CP073084.1"/>
</dbReference>
<dbReference type="EMBL" id="CP073084">
    <property type="protein sequence ID" value="QUE55280.1"/>
    <property type="molecule type" value="Genomic_DNA"/>
</dbReference>
<feature type="transmembrane region" description="Helical" evidence="1">
    <location>
        <begin position="56"/>
        <end position="75"/>
    </location>
</feature>
<protein>
    <recommendedName>
        <fullName evidence="4">DUF2975 domain-containing protein</fullName>
    </recommendedName>
</protein>
<keyword evidence="1" id="KW-0472">Membrane</keyword>
<feature type="transmembrane region" description="Helical" evidence="1">
    <location>
        <begin position="138"/>
        <end position="157"/>
    </location>
</feature>
<evidence type="ECO:0000313" key="3">
    <source>
        <dbReference type="Proteomes" id="UP000677616"/>
    </source>
</evidence>
<sequence length="174" mass="20038">MKTSLIKAAGWLATGVRFFFYFLITLYVSFTLAGLRGDSFVVQSWEYTFNKPIDQIGSWLILLTTGLIVLILFSISHIARLVQKVCKLLLEEDYFASSSLELYRKLFFSLLTLTASQLGLTALIFLTKATGPYNFLNLRWSDFILNALFIFLTYFVWHLVQKGQKLETENSEFI</sequence>
<proteinExistence type="predicted"/>
<evidence type="ECO:0008006" key="4">
    <source>
        <dbReference type="Google" id="ProtNLM"/>
    </source>
</evidence>
<feature type="transmembrane region" description="Helical" evidence="1">
    <location>
        <begin position="106"/>
        <end position="126"/>
    </location>
</feature>
<gene>
    <name evidence="2" type="ORF">INT76_05235</name>
</gene>
<keyword evidence="1" id="KW-0812">Transmembrane</keyword>
<dbReference type="Proteomes" id="UP000677616">
    <property type="component" value="Chromosome"/>
</dbReference>